<dbReference type="EMBL" id="LMWP01000086">
    <property type="protein sequence ID" value="KUN13354.1"/>
    <property type="molecule type" value="Genomic_DNA"/>
</dbReference>
<dbReference type="Proteomes" id="UP000053398">
    <property type="component" value="Unassembled WGS sequence"/>
</dbReference>
<organism evidence="1 2">
    <name type="scientific">Streptomyces corchorusii</name>
    <name type="common">Streptomyces chibaensis</name>
    <dbReference type="NCBI Taxonomy" id="1903"/>
    <lineage>
        <taxon>Bacteria</taxon>
        <taxon>Bacillati</taxon>
        <taxon>Actinomycetota</taxon>
        <taxon>Actinomycetes</taxon>
        <taxon>Kitasatosporales</taxon>
        <taxon>Streptomycetaceae</taxon>
        <taxon>Streptomyces</taxon>
    </lineage>
</organism>
<comment type="caution">
    <text evidence="1">The sequence shown here is derived from an EMBL/GenBank/DDBJ whole genome shotgun (WGS) entry which is preliminary data.</text>
</comment>
<sequence length="75" mass="8633">MLQRRQLRQCLEQRGCLEVHRAVDVGFHRPGVDPAGRRVERPVVVHLRITGQQLGGVQQEGDVQRMERFVLRHAA</sequence>
<reference evidence="1 2" key="1">
    <citation type="submission" date="2015-10" db="EMBL/GenBank/DDBJ databases">
        <title>Draft genome sequence of Streptomyces corchorusii DSM 40340, type strain for the species Streptomyces corchorusii.</title>
        <authorList>
            <person name="Ruckert C."/>
            <person name="Winkler A."/>
            <person name="Kalinowski J."/>
            <person name="Kampfer P."/>
            <person name="Glaeser S."/>
        </authorList>
    </citation>
    <scope>NUCLEOTIDE SEQUENCE [LARGE SCALE GENOMIC DNA]</scope>
    <source>
        <strain evidence="1 2">DSM 40340</strain>
    </source>
</reference>
<evidence type="ECO:0000313" key="2">
    <source>
        <dbReference type="Proteomes" id="UP000053398"/>
    </source>
</evidence>
<protein>
    <submittedName>
        <fullName evidence="1">Uncharacterized protein</fullName>
    </submittedName>
</protein>
<gene>
    <name evidence="1" type="ORF">AQJ11_44860</name>
</gene>
<accession>A0A101PKU0</accession>
<name>A0A101PKU0_STRCK</name>
<evidence type="ECO:0000313" key="1">
    <source>
        <dbReference type="EMBL" id="KUN13354.1"/>
    </source>
</evidence>
<dbReference type="AlphaFoldDB" id="A0A101PKU0"/>
<proteinExistence type="predicted"/>
<keyword evidence="2" id="KW-1185">Reference proteome</keyword>